<keyword evidence="9 15" id="KW-0261">Viral envelope protein</keyword>
<reference evidence="19" key="1">
    <citation type="journal article" date="2021" name="Viruses">
        <title>Discovery and Genetic Characterization of Novel Paramyxoviruses Related to The Genus Henipavirus in Crocidura Species in The Republic of Korea.</title>
        <authorList>
            <person name="Lee S.-H."/>
            <person name="Kim K."/>
            <person name="Kim J."/>
            <person name="No J.S."/>
            <person name="Park K."/>
            <person name="Budhathoki S."/>
            <person name="Lee S.H."/>
            <person name="Lee J."/>
            <person name="Cho S.H."/>
            <person name="Cho S."/>
            <person name="Lee G.-Y."/>
            <person name="Hwang J."/>
            <person name="Kim H.-C."/>
            <person name="Klein T.A."/>
            <person name="Uhm C.-S."/>
            <person name="Kim W.-K."/>
            <person name="Song J.-W."/>
        </authorList>
    </citation>
    <scope>NUCLEOTIDE SEQUENCE [LARGE SCALE GENOMIC DNA]</scope>
    <source>
        <strain evidence="19">Cs17-65</strain>
    </source>
</reference>
<keyword evidence="14" id="KW-1160">Virus entry into host cell</keyword>
<organism evidence="18 19">
    <name type="scientific">Henipavirus sp</name>
    <dbReference type="NCBI Taxonomy" id="2809456"/>
    <lineage>
        <taxon>Viruses</taxon>
        <taxon>Riboviria</taxon>
        <taxon>Orthornavirae</taxon>
        <taxon>Negarnaviricota</taxon>
        <taxon>Haploviricotina</taxon>
        <taxon>Monjiviricetes</taxon>
        <taxon>Mononegavirales</taxon>
        <taxon>Paramyxoviridae</taxon>
        <taxon>Orthoparamyxovirinae</taxon>
        <taxon>Henipavirus</taxon>
    </lineage>
</organism>
<keyword evidence="6" id="KW-1161">Viral attachment to host cell</keyword>
<keyword evidence="19" id="KW-1185">Reference proteome</keyword>
<evidence type="ECO:0000256" key="5">
    <source>
        <dbReference type="ARBA" id="ARBA00022692"/>
    </source>
</evidence>
<evidence type="ECO:0000256" key="2">
    <source>
        <dbReference type="ARBA" id="ARBA00004597"/>
    </source>
</evidence>
<keyword evidence="11 17" id="KW-1133">Transmembrane helix</keyword>
<dbReference type="GO" id="GO:0033644">
    <property type="term" value="C:host cell membrane"/>
    <property type="evidence" value="ECO:0007669"/>
    <property type="project" value="UniProtKB-SubCell"/>
</dbReference>
<dbReference type="GO" id="GO:0019062">
    <property type="term" value="P:virion attachment to host cell"/>
    <property type="evidence" value="ECO:0007669"/>
    <property type="project" value="UniProtKB-KW"/>
</dbReference>
<evidence type="ECO:0000256" key="12">
    <source>
        <dbReference type="ARBA" id="ARBA00023136"/>
    </source>
</evidence>
<feature type="region of interest" description="Disordered" evidence="16">
    <location>
        <begin position="150"/>
        <end position="179"/>
    </location>
</feature>
<dbReference type="SMR" id="A0AAE8BIV1"/>
<evidence type="ECO:0000256" key="6">
    <source>
        <dbReference type="ARBA" id="ARBA00022804"/>
    </source>
</evidence>
<keyword evidence="8" id="KW-1043">Host membrane</keyword>
<evidence type="ECO:0000256" key="3">
    <source>
        <dbReference type="ARBA" id="ARBA00022546"/>
    </source>
</evidence>
<evidence type="ECO:0000256" key="17">
    <source>
        <dbReference type="SAM" id="Phobius"/>
    </source>
</evidence>
<evidence type="ECO:0000256" key="16">
    <source>
        <dbReference type="SAM" id="MobiDB-lite"/>
    </source>
</evidence>
<evidence type="ECO:0000256" key="15">
    <source>
        <dbReference type="RuleBase" id="RU004216"/>
    </source>
</evidence>
<proteinExistence type="inferred from homology"/>
<evidence type="ECO:0000256" key="9">
    <source>
        <dbReference type="ARBA" id="ARBA00022879"/>
    </source>
</evidence>
<keyword evidence="5 17" id="KW-0812">Transmembrane</keyword>
<protein>
    <submittedName>
        <fullName evidence="18">G protein</fullName>
    </submittedName>
</protein>
<dbReference type="EMBL" id="MZ574409">
    <property type="protein sequence ID" value="QYO90532.1"/>
    <property type="molecule type" value="Viral_cRNA"/>
</dbReference>
<comment type="subcellular location">
    <subcellularLocation>
        <location evidence="2">Host membrane</location>
        <topology evidence="2">Single-pass type II membrane protein</topology>
    </subcellularLocation>
    <subcellularLocation>
        <location evidence="1">Virion membrane</location>
        <topology evidence="1">Single-pass type II membrane protein</topology>
    </subcellularLocation>
</comment>
<dbReference type="InterPro" id="IPR000665">
    <property type="entry name" value="Hemagglutn/HN"/>
</dbReference>
<evidence type="ECO:0000313" key="18">
    <source>
        <dbReference type="EMBL" id="QYO90532.1"/>
    </source>
</evidence>
<keyword evidence="4" id="KW-0945">Host-virus interaction</keyword>
<keyword evidence="7" id="KW-0946">Virion</keyword>
<dbReference type="Gene3D" id="2.120.10.10">
    <property type="match status" value="1"/>
</dbReference>
<sequence>MDKIMANKNNNNNKVNTRETTVKKFYGVDTAEKVADSIISNKIFILINTLLIITSSVITITLNITNLEGIKNQNAIIKTLQMEIMNKVETISKLEQIVKGDLKPKVTLINSAVSVSIPGQISNLQTKMSQKLKFIEDSVIDQCTCNPLSGIFPSKEPPKEPHPGTEDDDDTSDDDKVDDSIQSFDYPSFTVCNNSDETTSIIPGPNLYAVPNLSIKEDEEDECVTNPSFSVGTSIYMYSQEIRKTDCKSGPLTGIKIILGRIVDKGQFGPQVSPLLVWDVPKPETINSCAVVAEDEVGWALCSITSIANSGEPIPYLLSGFKLFKFEPDSEVVQYVLGSKSFRLDRVYHTLYVGKGGGAARYDGLYFEGFGVITNIGKDQPLCNHGKCSGSGSYIPICLSAMSMMGDTDFLVVSNIIKVVDANIGKPVITVQTFKIQDTYKGSHGRIYQMDNNYGIYLASSSWNRYLKFGTTNTLIPTEVEWSKLKDPIMDIQNNCHNTNQDMCPAVCSSYGYEDIFPLNIEGNAMTYMSMSRNGEGTSNFIVARSQDNYVNTMKALGEYFKIITATTSCFTFKDEAWCIVVNEGQHKKGDKQRIFAHSYKLKKSCIKRSKITDLATTSITFNNRSIR</sequence>
<evidence type="ECO:0000256" key="14">
    <source>
        <dbReference type="ARBA" id="ARBA00023296"/>
    </source>
</evidence>
<dbReference type="InterPro" id="IPR036278">
    <property type="entry name" value="Sialidase_sf"/>
</dbReference>
<evidence type="ECO:0000256" key="11">
    <source>
        <dbReference type="ARBA" id="ARBA00022989"/>
    </source>
</evidence>
<keyword evidence="12 17" id="KW-0472">Membrane</keyword>
<comment type="similarity">
    <text evidence="15">Belongs to the paramyxoviruses hemagglutinin-neuraminidase family.</text>
</comment>
<evidence type="ECO:0000256" key="8">
    <source>
        <dbReference type="ARBA" id="ARBA00022870"/>
    </source>
</evidence>
<dbReference type="Proteomes" id="UP001263169">
    <property type="component" value="Segment"/>
</dbReference>
<dbReference type="GO" id="GO:0046789">
    <property type="term" value="F:host cell surface receptor binding"/>
    <property type="evidence" value="ECO:0007669"/>
    <property type="project" value="InterPro"/>
</dbReference>
<dbReference type="GO" id="GO:0019031">
    <property type="term" value="C:viral envelope"/>
    <property type="evidence" value="ECO:0007669"/>
    <property type="project" value="UniProtKB-KW"/>
</dbReference>
<dbReference type="GO" id="GO:0046718">
    <property type="term" value="P:symbiont entry into host cell"/>
    <property type="evidence" value="ECO:0007669"/>
    <property type="project" value="UniProtKB-KW"/>
</dbReference>
<evidence type="ECO:0000313" key="19">
    <source>
        <dbReference type="Proteomes" id="UP001263169"/>
    </source>
</evidence>
<feature type="compositionally biased region" description="Basic and acidic residues" evidence="16">
    <location>
        <begin position="156"/>
        <end position="165"/>
    </location>
</feature>
<name>A0AAE8BIV1_9MONO</name>
<accession>A0AAE8BIV1</accession>
<evidence type="ECO:0000256" key="4">
    <source>
        <dbReference type="ARBA" id="ARBA00022581"/>
    </source>
</evidence>
<evidence type="ECO:0000256" key="7">
    <source>
        <dbReference type="ARBA" id="ARBA00022844"/>
    </source>
</evidence>
<keyword evidence="13" id="KW-0325">Glycoprotein</keyword>
<feature type="transmembrane region" description="Helical" evidence="17">
    <location>
        <begin position="43"/>
        <end position="64"/>
    </location>
</feature>
<dbReference type="Pfam" id="PF00423">
    <property type="entry name" value="HN"/>
    <property type="match status" value="1"/>
</dbReference>
<keyword evidence="3 15" id="KW-0348">Hemagglutinin</keyword>
<keyword evidence="10" id="KW-0735">Signal-anchor</keyword>
<dbReference type="SUPFAM" id="SSF50939">
    <property type="entry name" value="Sialidases"/>
    <property type="match status" value="1"/>
</dbReference>
<dbReference type="GO" id="GO:0055036">
    <property type="term" value="C:virion membrane"/>
    <property type="evidence" value="ECO:0007669"/>
    <property type="project" value="UniProtKB-SubCell"/>
</dbReference>
<evidence type="ECO:0000256" key="10">
    <source>
        <dbReference type="ARBA" id="ARBA00022968"/>
    </source>
</evidence>
<feature type="compositionally biased region" description="Acidic residues" evidence="16">
    <location>
        <begin position="166"/>
        <end position="177"/>
    </location>
</feature>
<evidence type="ECO:0000256" key="13">
    <source>
        <dbReference type="ARBA" id="ARBA00023180"/>
    </source>
</evidence>
<evidence type="ECO:0000256" key="1">
    <source>
        <dbReference type="ARBA" id="ARBA00004208"/>
    </source>
</evidence>